<evidence type="ECO:0000313" key="14">
    <source>
        <dbReference type="EMBL" id="ODV87267.1"/>
    </source>
</evidence>
<feature type="region of interest" description="Disordered" evidence="13">
    <location>
        <begin position="215"/>
        <end position="255"/>
    </location>
</feature>
<dbReference type="EMBL" id="KV453848">
    <property type="protein sequence ID" value="ODV87267.1"/>
    <property type="molecule type" value="Genomic_DNA"/>
</dbReference>
<accession>A0A1E4T675</accession>
<sequence>MAPWIPQNIQKRLLKYVVQQLSLFSEIDLPDLDVSLGTNSKIILRNLELDIDKFNIPGIHVRNGTVKELSLTLTMSDGVNIECSGLEITLSPSSSNVKRSKSDQFSLAKSTADLANSVMFDDNIDDDDDDDNDDDDTQSIKHDTKHQMSNMMAKAANIALSKLQVEIHDVTIMMIVDPAVTEVKIDTVTFSSTDGVRDVFIEGVSINCVKPDIFPGCGLSSDDEPSTTETTTKEEEEDTDSNTDNDEEDNSDDEYNDTIMASSFMAESRADVEKSLLDSIMFSNGESSSIYMSATSGMLNSESEDKNTTEDEQPSIPNPEQQKRHPKLIYIDEIHAYFEGLQVIQKIHVELGTVKIATSPLTESLTHVLSSLSFLHKSSNLKSNTGSQANSSSSEADANSLPLIDDLTIQQIILSLTSAINSSGDFAQKDSIRLVATDINIQQRSSKFSLGSISKFRIVRDEENEQDLFHFEDTRSGNTDLRFEIIKGETLRTTLLCSKVANFNIDADFLSCCMSYMSTLNPLLEVLTNISGANSSSSPSYYHSLRNPRLPPTFSRETMVSGSTVPSQKSEISAQSSSIYITLKLPNSDHLRAQILPLSYDSVAGIFETDKILVEYFNESYQQGYAAEQFLMITGFQLKNSQSPVKVKGYDSNTYQETSLTSQSVTKVESISLSSEFSKFKDLLSSIDLFSEQIKSLTTQMQVNKPTTKPASKVKKVRMGTSVFITNSKLLSHHVDIQSISFLLTNVSPEFEDFKGQFDKIYVNIHKDKTINCLIMAVAVDRVFEHINREPFISMANIENNSQPMMFIKFKDAISGHLRNTSIGYYGKWFDMFDDDEPNAGSKVSETPPTSDSSDASATKVNSKSKTEAHFTFSDVCIGLRPVHLLSKAELVLKKGNAELLIDSSGNMIIQSSFSSISLLLIDDVGNILSDSESRGFREWISLNKNSHPTWTLVSILKSKGYVSVASSNSLFLNVKVNTAKGLADVMNRGNITDQKGLVEMKVNLENLRLDLAADSSQCMMQLFKDLKEPVQFTFDEKYKLDTKEVLLFDDVDQQFYSPTKLETVEKLASQTLESDQEEAEGSELHIVEDFYDQNLSSDAELPSISSGSALRTSASSANGPRSSTEVEFNDKHFESEGAKDALQQNKIIPMTIDVNVSKSVIHLYDGYDWKETQTTIRNAIKRVEDKVINQIQRHAGSEEINDNQDATSDTMSIENDSSSPSLEVEFDSNNIDENNDIIGEMLYESIHLGFPAGQNPSRLYDNINQSINFGSSRKPPYDYSGLESFTPRNTFSPPSPASIRSTNSNSRTPTPSHNIELGKSSGKKLRLNRSKFHKILVEVEELDFSMLIFSNNQPHPKEKPTVFNPYEDVDDSELVSRMEIRAGSFQVLDNVPTSSWNMFVGYLREAGDREVGVSMLHICLDTVRPVPSLAATEMVMKVSVLPLRLYVDQDTLDFLTRFGEFKDDRFIPPVDTDDEEMFIEKLEVNAVKIKLDYKPKTVDYAGIRSGHTTEFMNFFILDESEMILQKVVLYGIPGFGRLNKLLNSQWMPDIQRNQLGGVLAGLAPVKSIVKIGSGFKDLLAVPIKEYQKDGRVMRSLQKGAFAFTKTTSGELLKFGVKLAAGTQTILEAAEEALGGDGSSARLPDYNKKKPKKPKQRRSNSNEIIYAISGVDNKVPVAGRSSLSTMAYRRGSFESFGDDDDDAYDDGENEVLLVRQQQLYQGQLKNAEINDAIDSESDYDDEYYDDDELDDEEQKAISLYSNQPRDLNEGMKTAYMSLGKNFTTAKDAMFAASSKATGSGSAQGAAKELAKATPIMVIRPIIGTTEAISRALMGGVNKLDPEERKKAEEKYK</sequence>
<feature type="region of interest" description="Disordered" evidence="13">
    <location>
        <begin position="1103"/>
        <end position="1128"/>
    </location>
</feature>
<dbReference type="GO" id="GO:0034727">
    <property type="term" value="P:piecemeal microautophagy of the nucleus"/>
    <property type="evidence" value="ECO:0007669"/>
    <property type="project" value="TreeGrafter"/>
</dbReference>
<proteinExistence type="inferred from homology"/>
<feature type="compositionally biased region" description="Acidic residues" evidence="13">
    <location>
        <begin position="122"/>
        <end position="137"/>
    </location>
</feature>
<evidence type="ECO:0000256" key="9">
    <source>
        <dbReference type="ARBA" id="ARBA00023136"/>
    </source>
</evidence>
<feature type="compositionally biased region" description="Low complexity" evidence="13">
    <location>
        <begin position="1301"/>
        <end position="1313"/>
    </location>
</feature>
<feature type="region of interest" description="Disordered" evidence="13">
    <location>
        <begin position="840"/>
        <end position="861"/>
    </location>
</feature>
<comment type="similarity">
    <text evidence="3">Belongs to the ATG2 family.</text>
</comment>
<dbReference type="GO" id="GO:0061723">
    <property type="term" value="P:glycophagy"/>
    <property type="evidence" value="ECO:0007669"/>
    <property type="project" value="TreeGrafter"/>
</dbReference>
<dbReference type="Pfam" id="PF13329">
    <property type="entry name" value="ATG2_CAD"/>
    <property type="match status" value="1"/>
</dbReference>
<evidence type="ECO:0000256" key="6">
    <source>
        <dbReference type="ARBA" id="ARBA00022824"/>
    </source>
</evidence>
<dbReference type="GO" id="GO:0005789">
    <property type="term" value="C:endoplasmic reticulum membrane"/>
    <property type="evidence" value="ECO:0007669"/>
    <property type="project" value="UniProtKB-SubCell"/>
</dbReference>
<keyword evidence="9" id="KW-0472">Membrane</keyword>
<evidence type="ECO:0000313" key="15">
    <source>
        <dbReference type="Proteomes" id="UP000094801"/>
    </source>
</evidence>
<feature type="compositionally biased region" description="Polar residues" evidence="13">
    <location>
        <begin position="1204"/>
        <end position="1222"/>
    </location>
</feature>
<evidence type="ECO:0000256" key="13">
    <source>
        <dbReference type="SAM" id="MobiDB-lite"/>
    </source>
</evidence>
<evidence type="ECO:0000256" key="10">
    <source>
        <dbReference type="ARBA" id="ARBA00024479"/>
    </source>
</evidence>
<dbReference type="PANTHER" id="PTHR13190">
    <property type="entry name" value="AUTOPHAGY-RELATED 2, ISOFORM A"/>
    <property type="match status" value="1"/>
</dbReference>
<dbReference type="GO" id="GO:0061908">
    <property type="term" value="C:phagophore"/>
    <property type="evidence" value="ECO:0007669"/>
    <property type="project" value="TreeGrafter"/>
</dbReference>
<evidence type="ECO:0000256" key="7">
    <source>
        <dbReference type="ARBA" id="ARBA00023006"/>
    </source>
</evidence>
<feature type="compositionally biased region" description="Acidic residues" evidence="13">
    <location>
        <begin position="234"/>
        <end position="255"/>
    </location>
</feature>
<organism evidence="14 15">
    <name type="scientific">[Candida] arabinofermentans NRRL YB-2248</name>
    <dbReference type="NCBI Taxonomy" id="983967"/>
    <lineage>
        <taxon>Eukaryota</taxon>
        <taxon>Fungi</taxon>
        <taxon>Dikarya</taxon>
        <taxon>Ascomycota</taxon>
        <taxon>Saccharomycotina</taxon>
        <taxon>Pichiomycetes</taxon>
        <taxon>Pichiales</taxon>
        <taxon>Pichiaceae</taxon>
        <taxon>Ogataea</taxon>
        <taxon>Ogataea/Candida clade</taxon>
    </lineage>
</organism>
<feature type="non-terminal residue" evidence="14">
    <location>
        <position position="1852"/>
    </location>
</feature>
<reference evidence="15" key="1">
    <citation type="submission" date="2016-04" db="EMBL/GenBank/DDBJ databases">
        <title>Comparative genomics of biotechnologically important yeasts.</title>
        <authorList>
            <consortium name="DOE Joint Genome Institute"/>
            <person name="Riley R."/>
            <person name="Haridas S."/>
            <person name="Wolfe K.H."/>
            <person name="Lopes M.R."/>
            <person name="Hittinger C.T."/>
            <person name="Goker M."/>
            <person name="Salamov A."/>
            <person name="Wisecaver J."/>
            <person name="Long T.M."/>
            <person name="Aerts A.L."/>
            <person name="Barry K."/>
            <person name="Choi C."/>
            <person name="Clum A."/>
            <person name="Coughlan A.Y."/>
            <person name="Deshpande S."/>
            <person name="Douglass A.P."/>
            <person name="Hanson S.J."/>
            <person name="Klenk H.-P."/>
            <person name="Labutti K."/>
            <person name="Lapidus A."/>
            <person name="Lindquist E."/>
            <person name="Lipzen A."/>
            <person name="Meier-Kolthoff J.P."/>
            <person name="Ohm R.A."/>
            <person name="Otillar R.P."/>
            <person name="Pangilinan J."/>
            <person name="Peng Y."/>
            <person name="Rokas A."/>
            <person name="Rosa C.A."/>
            <person name="Scheuner C."/>
            <person name="Sibirny A.A."/>
            <person name="Slot J.C."/>
            <person name="Stielow J.B."/>
            <person name="Sun H."/>
            <person name="Kurtzman C.P."/>
            <person name="Blackwell M."/>
            <person name="Grigoriev I.V."/>
            <person name="Jeffries T.W."/>
        </authorList>
    </citation>
    <scope>NUCLEOTIDE SEQUENCE [LARGE SCALE GENOMIC DNA]</scope>
    <source>
        <strain evidence="15">NRRL YB-2248</strain>
    </source>
</reference>
<comment type="catalytic activity">
    <reaction evidence="12">
        <text>a 1,2-diacyl-sn-glycero-3-phosphocholine(in) = a 1,2-diacyl-sn-glycero-3-phosphocholine(out)</text>
        <dbReference type="Rhea" id="RHEA:38571"/>
        <dbReference type="ChEBI" id="CHEBI:57643"/>
    </reaction>
</comment>
<gene>
    <name evidence="14" type="ORF">CANARDRAFT_186336</name>
</gene>
<evidence type="ECO:0000256" key="4">
    <source>
        <dbReference type="ARBA" id="ARBA00018070"/>
    </source>
</evidence>
<dbReference type="GO" id="GO:0032266">
    <property type="term" value="F:phosphatidylinositol-3-phosphate binding"/>
    <property type="evidence" value="ECO:0007669"/>
    <property type="project" value="TreeGrafter"/>
</dbReference>
<dbReference type="GO" id="GO:0061709">
    <property type="term" value="P:reticulophagy"/>
    <property type="evidence" value="ECO:0007669"/>
    <property type="project" value="TreeGrafter"/>
</dbReference>
<feature type="region of interest" description="Disordered" evidence="13">
    <location>
        <begin position="1636"/>
        <end position="1661"/>
    </location>
</feature>
<feature type="compositionally biased region" description="Low complexity" evidence="13">
    <location>
        <begin position="1104"/>
        <end position="1118"/>
    </location>
</feature>
<comment type="catalytic activity">
    <reaction evidence="10">
        <text>a 1,2-diacyl-sn-glycero-3-phospho-L-serine(in) = a 1,2-diacyl-sn-glycero-3-phospho-L-serine(out)</text>
        <dbReference type="Rhea" id="RHEA:38663"/>
        <dbReference type="ChEBI" id="CHEBI:57262"/>
    </reaction>
</comment>
<evidence type="ECO:0000256" key="3">
    <source>
        <dbReference type="ARBA" id="ARBA00009714"/>
    </source>
</evidence>
<keyword evidence="5" id="KW-0813">Transport</keyword>
<dbReference type="OrthoDB" id="18982at2759"/>
<dbReference type="InterPro" id="IPR026849">
    <property type="entry name" value="ATG2"/>
</dbReference>
<evidence type="ECO:0000256" key="12">
    <source>
        <dbReference type="ARBA" id="ARBA00024631"/>
    </source>
</evidence>
<comment type="catalytic activity">
    <reaction evidence="11">
        <text>a 1,2-diacyl-sn-glycero-3-phosphoethanolamine(in) = a 1,2-diacyl-sn-glycero-3-phosphoethanolamine(out)</text>
        <dbReference type="Rhea" id="RHEA:38895"/>
        <dbReference type="ChEBI" id="CHEBI:64612"/>
    </reaction>
</comment>
<feature type="region of interest" description="Disordered" evidence="13">
    <location>
        <begin position="1194"/>
        <end position="1229"/>
    </location>
</feature>
<dbReference type="GO" id="GO:0000422">
    <property type="term" value="P:autophagy of mitochondrion"/>
    <property type="evidence" value="ECO:0007669"/>
    <property type="project" value="TreeGrafter"/>
</dbReference>
<evidence type="ECO:0000256" key="11">
    <source>
        <dbReference type="ARBA" id="ARBA00024615"/>
    </source>
</evidence>
<evidence type="ECO:0000256" key="8">
    <source>
        <dbReference type="ARBA" id="ARBA00023055"/>
    </source>
</evidence>
<evidence type="ECO:0000256" key="2">
    <source>
        <dbReference type="ARBA" id="ARBA00004623"/>
    </source>
</evidence>
<protein>
    <recommendedName>
        <fullName evidence="4">Autophagy-related protein 2</fullName>
    </recommendedName>
</protein>
<dbReference type="GO" id="GO:0034045">
    <property type="term" value="C:phagophore assembly site membrane"/>
    <property type="evidence" value="ECO:0007669"/>
    <property type="project" value="UniProtKB-SubCell"/>
</dbReference>
<evidence type="ECO:0000256" key="1">
    <source>
        <dbReference type="ARBA" id="ARBA00004406"/>
    </source>
</evidence>
<feature type="region of interest" description="Disordered" evidence="13">
    <location>
        <begin position="298"/>
        <end position="324"/>
    </location>
</feature>
<feature type="compositionally biased region" description="Basic residues" evidence="13">
    <location>
        <begin position="1649"/>
        <end position="1658"/>
    </location>
</feature>
<feature type="region of interest" description="Disordered" evidence="13">
    <location>
        <begin position="1272"/>
        <end position="1321"/>
    </location>
</feature>
<name>A0A1E4T675_9ASCO</name>
<dbReference type="PANTHER" id="PTHR13190:SF1">
    <property type="entry name" value="AUTOPHAGY-RELATED 2, ISOFORM A"/>
    <property type="match status" value="1"/>
</dbReference>
<keyword evidence="15" id="KW-1185">Reference proteome</keyword>
<evidence type="ECO:0000256" key="5">
    <source>
        <dbReference type="ARBA" id="ARBA00022448"/>
    </source>
</evidence>
<dbReference type="GO" id="GO:0043495">
    <property type="term" value="F:protein-membrane adaptor activity"/>
    <property type="evidence" value="ECO:0007669"/>
    <property type="project" value="TreeGrafter"/>
</dbReference>
<dbReference type="Proteomes" id="UP000094801">
    <property type="component" value="Unassembled WGS sequence"/>
</dbReference>
<keyword evidence="8" id="KW-0445">Lipid transport</keyword>
<comment type="subcellular location">
    <subcellularLocation>
        <location evidence="1">Endoplasmic reticulum membrane</location>
        <topology evidence="1">Peripheral membrane protein</topology>
    </subcellularLocation>
    <subcellularLocation>
        <location evidence="2">Preautophagosomal structure membrane</location>
        <topology evidence="2">Peripheral membrane protein</topology>
    </subcellularLocation>
</comment>
<dbReference type="GO" id="GO:0006869">
    <property type="term" value="P:lipid transport"/>
    <property type="evidence" value="ECO:0007669"/>
    <property type="project" value="UniProtKB-KW"/>
</dbReference>
<dbReference type="STRING" id="983967.A0A1E4T675"/>
<keyword evidence="6" id="KW-0256">Endoplasmic reticulum</keyword>
<feature type="compositionally biased region" description="Polar residues" evidence="13">
    <location>
        <begin position="842"/>
        <end position="861"/>
    </location>
</feature>
<dbReference type="GO" id="GO:0000045">
    <property type="term" value="P:autophagosome assembly"/>
    <property type="evidence" value="ECO:0007669"/>
    <property type="project" value="TreeGrafter"/>
</dbReference>
<feature type="region of interest" description="Disordered" evidence="13">
    <location>
        <begin position="121"/>
        <end position="146"/>
    </location>
</feature>
<keyword evidence="7" id="KW-0072">Autophagy</keyword>